<accession>A0AAU7C785</accession>
<reference evidence="2" key="1">
    <citation type="submission" date="2024-05" db="EMBL/GenBank/DDBJ databases">
        <title>Planctomycetes of the genus Singulisphaera possess chitinolytic capabilities.</title>
        <authorList>
            <person name="Ivanova A."/>
        </authorList>
    </citation>
    <scope>NUCLEOTIDE SEQUENCE</scope>
    <source>
        <strain evidence="2">Ch08T</strain>
    </source>
</reference>
<dbReference type="AlphaFoldDB" id="A0AAU7C785"/>
<dbReference type="EMBL" id="CP155447">
    <property type="protein sequence ID" value="XBH00995.1"/>
    <property type="molecule type" value="Genomic_DNA"/>
</dbReference>
<organism evidence="2">
    <name type="scientific">Singulisphaera sp. Ch08</name>
    <dbReference type="NCBI Taxonomy" id="3120278"/>
    <lineage>
        <taxon>Bacteria</taxon>
        <taxon>Pseudomonadati</taxon>
        <taxon>Planctomycetota</taxon>
        <taxon>Planctomycetia</taxon>
        <taxon>Isosphaerales</taxon>
        <taxon>Isosphaeraceae</taxon>
        <taxon>Singulisphaera</taxon>
    </lineage>
</organism>
<gene>
    <name evidence="2" type="ORF">V5E97_21840</name>
</gene>
<keyword evidence="1" id="KW-0812">Transmembrane</keyword>
<feature type="transmembrane region" description="Helical" evidence="1">
    <location>
        <begin position="95"/>
        <end position="117"/>
    </location>
</feature>
<proteinExistence type="predicted"/>
<dbReference type="RefSeq" id="WP_406693678.1">
    <property type="nucleotide sequence ID" value="NZ_CP155447.1"/>
</dbReference>
<name>A0AAU7C785_9BACT</name>
<protein>
    <submittedName>
        <fullName evidence="2">Uncharacterized protein</fullName>
    </submittedName>
</protein>
<evidence type="ECO:0000313" key="2">
    <source>
        <dbReference type="EMBL" id="XBH00995.1"/>
    </source>
</evidence>
<sequence length="147" mass="15840">MRRPKFQIRALMIVVAIVALECWLLVRHPFVGMLLFGPLIGSPLLGSLSRDRLNGLLLGGIVGGLIETGLIVIFMEGTEYFQPSIAGAWRSNYGPLLAVNTLAGFGVGLTFAALYAFRIAVTSPASTFEVNDTPLPDKDPMSVHSTH</sequence>
<feature type="transmembrane region" description="Helical" evidence="1">
    <location>
        <begin position="7"/>
        <end position="26"/>
    </location>
</feature>
<keyword evidence="1" id="KW-0472">Membrane</keyword>
<evidence type="ECO:0000256" key="1">
    <source>
        <dbReference type="SAM" id="Phobius"/>
    </source>
</evidence>
<feature type="transmembrane region" description="Helical" evidence="1">
    <location>
        <begin position="32"/>
        <end position="49"/>
    </location>
</feature>
<feature type="transmembrane region" description="Helical" evidence="1">
    <location>
        <begin position="56"/>
        <end position="75"/>
    </location>
</feature>
<keyword evidence="1" id="KW-1133">Transmembrane helix</keyword>